<dbReference type="PROSITE" id="PS51352">
    <property type="entry name" value="THIOREDOXIN_2"/>
    <property type="match status" value="1"/>
</dbReference>
<protein>
    <submittedName>
        <fullName evidence="3">TlpA family protein disulfide reductase</fullName>
    </submittedName>
</protein>
<dbReference type="SUPFAM" id="SSF52833">
    <property type="entry name" value="Thioredoxin-like"/>
    <property type="match status" value="1"/>
</dbReference>
<dbReference type="Pfam" id="PF08534">
    <property type="entry name" value="Redoxin"/>
    <property type="match status" value="1"/>
</dbReference>
<dbReference type="Gene3D" id="3.40.30.10">
    <property type="entry name" value="Glutaredoxin"/>
    <property type="match status" value="1"/>
</dbReference>
<feature type="domain" description="Thioredoxin" evidence="2">
    <location>
        <begin position="62"/>
        <end position="214"/>
    </location>
</feature>
<sequence>MIAEGPSANLPPHIWLEPVLLLSRSLKPAVLGLAALSALNLAGCDRQSGDGAQPAAQASGTTQAADAAPTKGADRSHKGAALPDFTFADPKGGKLALASLGSKPLLINLWATWCAPCIKELPTLDALAKAGKVRVLTVSQDSAEPAKVGQFLTDKGLAKLEPWLDPENQLAFHYMTGTLPTTVLYDSHGREVWRFVGENDWASAEASALIAEAK</sequence>
<dbReference type="PANTHER" id="PTHR42852:SF13">
    <property type="entry name" value="PROTEIN DIPZ"/>
    <property type="match status" value="1"/>
</dbReference>
<name>A0A7X1FRS6_9SPHN</name>
<evidence type="ECO:0000313" key="3">
    <source>
        <dbReference type="EMBL" id="MBC2665778.1"/>
    </source>
</evidence>
<accession>A0A7X1FRS6</accession>
<evidence type="ECO:0000259" key="2">
    <source>
        <dbReference type="PROSITE" id="PS51352"/>
    </source>
</evidence>
<gene>
    <name evidence="3" type="ORF">H7F51_09605</name>
</gene>
<feature type="region of interest" description="Disordered" evidence="1">
    <location>
        <begin position="49"/>
        <end position="84"/>
    </location>
</feature>
<dbReference type="InterPro" id="IPR036249">
    <property type="entry name" value="Thioredoxin-like_sf"/>
</dbReference>
<evidence type="ECO:0000256" key="1">
    <source>
        <dbReference type="SAM" id="MobiDB-lite"/>
    </source>
</evidence>
<dbReference type="InterPro" id="IPR013740">
    <property type="entry name" value="Redoxin"/>
</dbReference>
<reference evidence="3 4" key="1">
    <citation type="submission" date="2020-08" db="EMBL/GenBank/DDBJ databases">
        <title>The genome sequence of type strain Novosphingobium flavum NBRC 111647.</title>
        <authorList>
            <person name="Liu Y."/>
        </authorList>
    </citation>
    <scope>NUCLEOTIDE SEQUENCE [LARGE SCALE GENOMIC DNA]</scope>
    <source>
        <strain evidence="3 4">NBRC 111647</strain>
    </source>
</reference>
<dbReference type="Proteomes" id="UP000566813">
    <property type="component" value="Unassembled WGS sequence"/>
</dbReference>
<proteinExistence type="predicted"/>
<dbReference type="GO" id="GO:0016491">
    <property type="term" value="F:oxidoreductase activity"/>
    <property type="evidence" value="ECO:0007669"/>
    <property type="project" value="InterPro"/>
</dbReference>
<dbReference type="CDD" id="cd02966">
    <property type="entry name" value="TlpA_like_family"/>
    <property type="match status" value="1"/>
</dbReference>
<dbReference type="EMBL" id="JACLAW010000006">
    <property type="protein sequence ID" value="MBC2665778.1"/>
    <property type="molecule type" value="Genomic_DNA"/>
</dbReference>
<dbReference type="PANTHER" id="PTHR42852">
    <property type="entry name" value="THIOL:DISULFIDE INTERCHANGE PROTEIN DSBE"/>
    <property type="match status" value="1"/>
</dbReference>
<dbReference type="InterPro" id="IPR013766">
    <property type="entry name" value="Thioredoxin_domain"/>
</dbReference>
<dbReference type="InterPro" id="IPR050553">
    <property type="entry name" value="Thioredoxin_ResA/DsbE_sf"/>
</dbReference>
<evidence type="ECO:0000313" key="4">
    <source>
        <dbReference type="Proteomes" id="UP000566813"/>
    </source>
</evidence>
<keyword evidence="4" id="KW-1185">Reference proteome</keyword>
<comment type="caution">
    <text evidence="3">The sequence shown here is derived from an EMBL/GenBank/DDBJ whole genome shotgun (WGS) entry which is preliminary data.</text>
</comment>
<organism evidence="3 4">
    <name type="scientific">Novosphingobium flavum</name>
    <dbReference type="NCBI Taxonomy" id="1778672"/>
    <lineage>
        <taxon>Bacteria</taxon>
        <taxon>Pseudomonadati</taxon>
        <taxon>Pseudomonadota</taxon>
        <taxon>Alphaproteobacteria</taxon>
        <taxon>Sphingomonadales</taxon>
        <taxon>Sphingomonadaceae</taxon>
        <taxon>Novosphingobium</taxon>
    </lineage>
</organism>
<dbReference type="AlphaFoldDB" id="A0A7X1FRS6"/>